<dbReference type="Pfam" id="PF07690">
    <property type="entry name" value="MFS_1"/>
    <property type="match status" value="1"/>
</dbReference>
<evidence type="ECO:0000313" key="8">
    <source>
        <dbReference type="Proteomes" id="UP000887578"/>
    </source>
</evidence>
<evidence type="ECO:0000256" key="4">
    <source>
        <dbReference type="ARBA" id="ARBA00022989"/>
    </source>
</evidence>
<dbReference type="GO" id="GO:0022857">
    <property type="term" value="F:transmembrane transporter activity"/>
    <property type="evidence" value="ECO:0007669"/>
    <property type="project" value="InterPro"/>
</dbReference>
<dbReference type="Proteomes" id="UP000887578">
    <property type="component" value="Unplaced"/>
</dbReference>
<keyword evidence="8" id="KW-1185">Reference proteome</keyword>
<evidence type="ECO:0000256" key="6">
    <source>
        <dbReference type="SAM" id="MobiDB-lite"/>
    </source>
</evidence>
<dbReference type="Gene3D" id="1.20.1250.20">
    <property type="entry name" value="MFS general substrate transporter like domains"/>
    <property type="match status" value="1"/>
</dbReference>
<evidence type="ECO:0000256" key="7">
    <source>
        <dbReference type="SAM" id="Phobius"/>
    </source>
</evidence>
<dbReference type="WBParaSite" id="PDA_v2.g1674.t1">
    <property type="protein sequence ID" value="PDA_v2.g1674.t1"/>
    <property type="gene ID" value="PDA_v2.g1674"/>
</dbReference>
<keyword evidence="2" id="KW-0813">Transport</keyword>
<dbReference type="GO" id="GO:0012505">
    <property type="term" value="C:endomembrane system"/>
    <property type="evidence" value="ECO:0007669"/>
    <property type="project" value="UniProtKB-SubCell"/>
</dbReference>
<dbReference type="InterPro" id="IPR036259">
    <property type="entry name" value="MFS_trans_sf"/>
</dbReference>
<evidence type="ECO:0000256" key="1">
    <source>
        <dbReference type="ARBA" id="ARBA00004127"/>
    </source>
</evidence>
<evidence type="ECO:0000256" key="5">
    <source>
        <dbReference type="ARBA" id="ARBA00023136"/>
    </source>
</evidence>
<dbReference type="PANTHER" id="PTHR23510:SF3">
    <property type="entry name" value="MAJOR FACILITATOR SUPERFAMILY DOMAIN-CONTAINING PROTEIN 8"/>
    <property type="match status" value="1"/>
</dbReference>
<keyword evidence="5 7" id="KW-0472">Membrane</keyword>
<feature type="compositionally biased region" description="Basic and acidic residues" evidence="6">
    <location>
        <begin position="144"/>
        <end position="163"/>
    </location>
</feature>
<dbReference type="AlphaFoldDB" id="A0A914PLK7"/>
<organism evidence="8 9">
    <name type="scientific">Panagrolaimus davidi</name>
    <dbReference type="NCBI Taxonomy" id="227884"/>
    <lineage>
        <taxon>Eukaryota</taxon>
        <taxon>Metazoa</taxon>
        <taxon>Ecdysozoa</taxon>
        <taxon>Nematoda</taxon>
        <taxon>Chromadorea</taxon>
        <taxon>Rhabditida</taxon>
        <taxon>Tylenchina</taxon>
        <taxon>Panagrolaimomorpha</taxon>
        <taxon>Panagrolaimoidea</taxon>
        <taxon>Panagrolaimidae</taxon>
        <taxon>Panagrolaimus</taxon>
    </lineage>
</organism>
<name>A0A914PLK7_9BILA</name>
<feature type="region of interest" description="Disordered" evidence="6">
    <location>
        <begin position="144"/>
        <end position="177"/>
    </location>
</feature>
<dbReference type="GO" id="GO:0005765">
    <property type="term" value="C:lysosomal membrane"/>
    <property type="evidence" value="ECO:0007669"/>
    <property type="project" value="TreeGrafter"/>
</dbReference>
<dbReference type="InterPro" id="IPR051068">
    <property type="entry name" value="MFS_Domain-Containing_Protein"/>
</dbReference>
<evidence type="ECO:0000256" key="3">
    <source>
        <dbReference type="ARBA" id="ARBA00022692"/>
    </source>
</evidence>
<dbReference type="PANTHER" id="PTHR23510">
    <property type="entry name" value="INNER MEMBRANE TRANSPORT PROTEIN YAJR"/>
    <property type="match status" value="1"/>
</dbReference>
<keyword evidence="4 7" id="KW-1133">Transmembrane helix</keyword>
<feature type="transmembrane region" description="Helical" evidence="7">
    <location>
        <begin position="116"/>
        <end position="135"/>
    </location>
</feature>
<proteinExistence type="predicted"/>
<reference evidence="9" key="1">
    <citation type="submission" date="2022-11" db="UniProtKB">
        <authorList>
            <consortium name="WormBaseParasite"/>
        </authorList>
    </citation>
    <scope>IDENTIFICATION</scope>
</reference>
<accession>A0A914PLK7</accession>
<keyword evidence="3 7" id="KW-0812">Transmembrane</keyword>
<evidence type="ECO:0000313" key="9">
    <source>
        <dbReference type="WBParaSite" id="PDA_v2.g1674.t1"/>
    </source>
</evidence>
<evidence type="ECO:0000256" key="2">
    <source>
        <dbReference type="ARBA" id="ARBA00022448"/>
    </source>
</evidence>
<feature type="transmembrane region" description="Helical" evidence="7">
    <location>
        <begin position="48"/>
        <end position="73"/>
    </location>
</feature>
<comment type="subcellular location">
    <subcellularLocation>
        <location evidence="1">Endomembrane system</location>
        <topology evidence="1">Multi-pass membrane protein</topology>
    </subcellularLocation>
</comment>
<sequence length="177" mass="19908">MISFYLLTYSWPFISGEVTYKDPSKNSTEGCNTEKFDWCEDLSQVNLWLYYILFVGVVGIGFSTMNVALITLYSEILGPRRQGTLQGIFQISSASSRMLGPFVLGNLYDAYGPKMTWKIELGMLSIAGAAWIAFYRKMVPLKTDKDGDDTELKDRSIKSKKEGNNNGVTNEAFDKTD</sequence>
<dbReference type="SUPFAM" id="SSF103473">
    <property type="entry name" value="MFS general substrate transporter"/>
    <property type="match status" value="1"/>
</dbReference>
<dbReference type="InterPro" id="IPR011701">
    <property type="entry name" value="MFS"/>
</dbReference>
<protein>
    <submittedName>
        <fullName evidence="9">Major facilitator superfamily (MFS) profile domain-containing protein</fullName>
    </submittedName>
</protein>